<comment type="subcellular location">
    <subcellularLocation>
        <location evidence="2">Cell membrane</location>
    </subcellularLocation>
    <subcellularLocation>
        <location evidence="3">Cytoplasm</location>
    </subcellularLocation>
</comment>
<dbReference type="PANTHER" id="PTHR33799">
    <property type="entry name" value="PTS PERMEASE-RELATED-RELATED"/>
    <property type="match status" value="1"/>
</dbReference>
<keyword evidence="12" id="KW-0808">Transferase</keyword>
<evidence type="ECO:0000256" key="11">
    <source>
        <dbReference type="ARBA" id="ARBA00022597"/>
    </source>
</evidence>
<dbReference type="Gene3D" id="3.40.35.10">
    <property type="entry name" value="Phosphotransferase system, sorbose subfamily IIB component"/>
    <property type="match status" value="1"/>
</dbReference>
<keyword evidence="22" id="KW-1185">Reference proteome</keyword>
<evidence type="ECO:0000256" key="15">
    <source>
        <dbReference type="ARBA" id="ARBA00023136"/>
    </source>
</evidence>
<organism evidence="21 22">
    <name type="scientific">Oceanivirga miroungae</name>
    <dbReference type="NCBI Taxonomy" id="1130046"/>
    <lineage>
        <taxon>Bacteria</taxon>
        <taxon>Fusobacteriati</taxon>
        <taxon>Fusobacteriota</taxon>
        <taxon>Fusobacteriia</taxon>
        <taxon>Fusobacteriales</taxon>
        <taxon>Leptotrichiaceae</taxon>
        <taxon>Oceanivirga</taxon>
    </lineage>
</organism>
<dbReference type="Pfam" id="PF03830">
    <property type="entry name" value="PTSIIB_sorb"/>
    <property type="match status" value="1"/>
</dbReference>
<keyword evidence="10" id="KW-0597">Phosphoprotein</keyword>
<dbReference type="InterPro" id="IPR033887">
    <property type="entry name" value="PTS_IIA_man"/>
</dbReference>
<dbReference type="GO" id="GO:0008982">
    <property type="term" value="F:protein-N(PI)-phosphohistidine-sugar phosphotransferase activity"/>
    <property type="evidence" value="ECO:0007669"/>
    <property type="project" value="InterPro"/>
</dbReference>
<dbReference type="GO" id="GO:0005737">
    <property type="term" value="C:cytoplasm"/>
    <property type="evidence" value="ECO:0007669"/>
    <property type="project" value="UniProtKB-SubCell"/>
</dbReference>
<dbReference type="PANTHER" id="PTHR33799:SF1">
    <property type="entry name" value="PTS SYSTEM MANNOSE-SPECIFIC EIIAB COMPONENT-RELATED"/>
    <property type="match status" value="1"/>
</dbReference>
<reference evidence="21 22" key="1">
    <citation type="submission" date="2019-10" db="EMBL/GenBank/DDBJ databases">
        <authorList>
            <person name="Blom J."/>
        </authorList>
    </citation>
    <scope>NUCLEOTIDE SEQUENCE [LARGE SCALE GENOMIC DNA]</scope>
    <source>
        <strain evidence="21 22">ES3154-GLU</strain>
    </source>
</reference>
<evidence type="ECO:0000256" key="14">
    <source>
        <dbReference type="ARBA" id="ARBA00022777"/>
    </source>
</evidence>
<evidence type="ECO:0000256" key="17">
    <source>
        <dbReference type="ARBA" id="ARBA00030229"/>
    </source>
</evidence>
<dbReference type="Proteomes" id="UP000419017">
    <property type="component" value="Unassembled WGS sequence"/>
</dbReference>
<keyword evidence="11" id="KW-0762">Sugar transport</keyword>
<keyword evidence="9" id="KW-0963">Cytoplasm</keyword>
<dbReference type="EMBL" id="CABWIB010000001">
    <property type="protein sequence ID" value="VWL85402.1"/>
    <property type="molecule type" value="Genomic_DNA"/>
</dbReference>
<dbReference type="CDD" id="cd00001">
    <property type="entry name" value="PTS_IIB_man"/>
    <property type="match status" value="1"/>
</dbReference>
<dbReference type="AlphaFoldDB" id="A0A6I8MD25"/>
<evidence type="ECO:0000256" key="5">
    <source>
        <dbReference type="ARBA" id="ARBA00011929"/>
    </source>
</evidence>
<evidence type="ECO:0000259" key="19">
    <source>
        <dbReference type="PROSITE" id="PS51096"/>
    </source>
</evidence>
<dbReference type="GO" id="GO:0016301">
    <property type="term" value="F:kinase activity"/>
    <property type="evidence" value="ECO:0007669"/>
    <property type="project" value="UniProtKB-KW"/>
</dbReference>
<name>A0A6I8MD25_9FUSO</name>
<dbReference type="InterPro" id="IPR013789">
    <property type="entry name" value="PTS_EIIA_man"/>
</dbReference>
<keyword evidence="14" id="KW-0418">Kinase</keyword>
<evidence type="ECO:0000256" key="8">
    <source>
        <dbReference type="ARBA" id="ARBA00022475"/>
    </source>
</evidence>
<evidence type="ECO:0000256" key="13">
    <source>
        <dbReference type="ARBA" id="ARBA00022683"/>
    </source>
</evidence>
<evidence type="ECO:0000256" key="6">
    <source>
        <dbReference type="ARBA" id="ARBA00021685"/>
    </source>
</evidence>
<comment type="subunit">
    <text evidence="4">Homodimer.</text>
</comment>
<dbReference type="EC" id="2.7.1.191" evidence="5"/>
<evidence type="ECO:0000313" key="22">
    <source>
        <dbReference type="Proteomes" id="UP000419017"/>
    </source>
</evidence>
<dbReference type="InterPro" id="IPR036667">
    <property type="entry name" value="PTS_IIB_sorbose-sp_sf"/>
</dbReference>
<dbReference type="InterPro" id="IPR004720">
    <property type="entry name" value="PTS_IIB_sorbose-sp"/>
</dbReference>
<evidence type="ECO:0000256" key="1">
    <source>
        <dbReference type="ARBA" id="ARBA00000514"/>
    </source>
</evidence>
<evidence type="ECO:0000256" key="12">
    <source>
        <dbReference type="ARBA" id="ARBA00022679"/>
    </source>
</evidence>
<evidence type="ECO:0000259" key="20">
    <source>
        <dbReference type="PROSITE" id="PS51101"/>
    </source>
</evidence>
<evidence type="ECO:0000256" key="18">
    <source>
        <dbReference type="ARBA" id="ARBA00032197"/>
    </source>
</evidence>
<evidence type="ECO:0000256" key="2">
    <source>
        <dbReference type="ARBA" id="ARBA00004236"/>
    </source>
</evidence>
<feature type="domain" description="PTS EIIA type-4" evidence="19">
    <location>
        <begin position="1"/>
        <end position="125"/>
    </location>
</feature>
<gene>
    <name evidence="21" type="ORF">OMES3154_00687</name>
</gene>
<evidence type="ECO:0000256" key="16">
    <source>
        <dbReference type="ARBA" id="ARBA00023757"/>
    </source>
</evidence>
<proteinExistence type="predicted"/>
<comment type="function">
    <text evidence="16">The phosphoenolpyruvate-dependent sugar phosphotransferase system (sugar PTS), a major carbohydrate active transport system, catalyzes the phosphorylation of incoming sugar substrates concomitantly with their translocation across the cell membrane. The enzyme II ManXYZ PTS system is involved in mannose transport.</text>
</comment>
<protein>
    <recommendedName>
        <fullName evidence="6">PTS system mannose-specific EIIAB component</fullName>
        <ecNumber evidence="5">2.7.1.191</ecNumber>
    </recommendedName>
    <alternativeName>
        <fullName evidence="18">EIIAB-Man</fullName>
    </alternativeName>
    <alternativeName>
        <fullName evidence="17">EIII-Man</fullName>
    </alternativeName>
</protein>
<evidence type="ECO:0000313" key="21">
    <source>
        <dbReference type="EMBL" id="VWL85402.1"/>
    </source>
</evidence>
<dbReference type="NCBIfam" id="TIGR00824">
    <property type="entry name" value="EIIA-man"/>
    <property type="match status" value="1"/>
</dbReference>
<evidence type="ECO:0000256" key="7">
    <source>
        <dbReference type="ARBA" id="ARBA00022448"/>
    </source>
</evidence>
<evidence type="ECO:0000256" key="3">
    <source>
        <dbReference type="ARBA" id="ARBA00004496"/>
    </source>
</evidence>
<keyword evidence="7" id="KW-0813">Transport</keyword>
<keyword evidence="15" id="KW-0472">Membrane</keyword>
<keyword evidence="13" id="KW-0598">Phosphotransferase system</keyword>
<dbReference type="InterPro" id="IPR051471">
    <property type="entry name" value="Bacterial_PTS_sugar_comp"/>
</dbReference>
<dbReference type="SUPFAM" id="SSF52728">
    <property type="entry name" value="PTS IIb component"/>
    <property type="match status" value="1"/>
</dbReference>
<evidence type="ECO:0000256" key="4">
    <source>
        <dbReference type="ARBA" id="ARBA00011738"/>
    </source>
</evidence>
<dbReference type="InterPro" id="IPR004701">
    <property type="entry name" value="PTS_EIIA_man-typ"/>
</dbReference>
<dbReference type="Pfam" id="PF03610">
    <property type="entry name" value="EIIA-man"/>
    <property type="match status" value="1"/>
</dbReference>
<comment type="catalytic activity">
    <reaction evidence="1">
        <text>D-mannose(out) + N(pros)-phospho-L-histidyl-[protein] = D-mannose 6-phosphate(in) + L-histidyl-[protein]</text>
        <dbReference type="Rhea" id="RHEA:49232"/>
        <dbReference type="Rhea" id="RHEA-COMP:9745"/>
        <dbReference type="Rhea" id="RHEA-COMP:9746"/>
        <dbReference type="ChEBI" id="CHEBI:4208"/>
        <dbReference type="ChEBI" id="CHEBI:29979"/>
        <dbReference type="ChEBI" id="CHEBI:58735"/>
        <dbReference type="ChEBI" id="CHEBI:64837"/>
        <dbReference type="EC" id="2.7.1.191"/>
    </reaction>
</comment>
<evidence type="ECO:0000256" key="10">
    <source>
        <dbReference type="ARBA" id="ARBA00022553"/>
    </source>
</evidence>
<dbReference type="GO" id="GO:0009401">
    <property type="term" value="P:phosphoenolpyruvate-dependent sugar phosphotransferase system"/>
    <property type="evidence" value="ECO:0007669"/>
    <property type="project" value="UniProtKB-KW"/>
</dbReference>
<evidence type="ECO:0000256" key="9">
    <source>
        <dbReference type="ARBA" id="ARBA00022490"/>
    </source>
</evidence>
<dbReference type="InterPro" id="IPR036662">
    <property type="entry name" value="PTS_EIIA_man-typ_sf"/>
</dbReference>
<dbReference type="PROSITE" id="PS51096">
    <property type="entry name" value="PTS_EIIA_TYPE_4"/>
    <property type="match status" value="1"/>
</dbReference>
<sequence length="318" mass="34697">MVGIIVATHGELANGLLHASKMIFGEQEDFAVCNLMPQESPETLKEKILSAVSSFENKEEVLLLVDLWSGTPFNQANALLNDHPTWALVAGTNLPMLFEAFEAREDEETAYKVASRVIEAGKTAIRGKPESINPKSSIKKVVGAGAVEQDGEIEYVLARIDTRLLHGQVATSWTKTTGPNRIIVVSDAVSRDALRKKMIEEAAPPGVKAHVVPIDKMIAVDKDRRFGGTKAMLLFETPQDALRAIEGGVRVKSLNLGSMAHSKGKEVLTRAVAMDMDDVKTFEKILSLGIEVEARKVPSDSPEKIEDILDRARKAFSN</sequence>
<dbReference type="SUPFAM" id="SSF53062">
    <property type="entry name" value="PTS system fructose IIA component-like"/>
    <property type="match status" value="1"/>
</dbReference>
<accession>A0A6I8MD25</accession>
<feature type="domain" description="PTS EIIB type-4" evidence="20">
    <location>
        <begin position="151"/>
        <end position="316"/>
    </location>
</feature>
<dbReference type="RefSeq" id="WP_156683400.1">
    <property type="nucleotide sequence ID" value="NZ_CABWIB010000001.1"/>
</dbReference>
<dbReference type="Gene3D" id="3.40.50.510">
    <property type="entry name" value="Phosphotransferase system, mannose-type IIA component"/>
    <property type="match status" value="1"/>
</dbReference>
<dbReference type="GO" id="GO:0005886">
    <property type="term" value="C:plasma membrane"/>
    <property type="evidence" value="ECO:0007669"/>
    <property type="project" value="UniProtKB-SubCell"/>
</dbReference>
<dbReference type="PROSITE" id="PS51101">
    <property type="entry name" value="PTS_EIIB_TYPE_4"/>
    <property type="match status" value="1"/>
</dbReference>
<dbReference type="CDD" id="cd00006">
    <property type="entry name" value="PTS_IIA_man"/>
    <property type="match status" value="1"/>
</dbReference>
<keyword evidence="8" id="KW-1003">Cell membrane</keyword>